<accession>L2GR82</accession>
<evidence type="ECO:0000313" key="2">
    <source>
        <dbReference type="Proteomes" id="UP000011082"/>
    </source>
</evidence>
<dbReference type="OMA" id="SETECIY"/>
<proteinExistence type="predicted"/>
<protein>
    <recommendedName>
        <fullName evidence="3">Cyclin N-terminal domain-containing protein</fullName>
    </recommendedName>
</protein>
<dbReference type="Gene3D" id="1.10.472.10">
    <property type="entry name" value="Cyclin-like"/>
    <property type="match status" value="2"/>
</dbReference>
<dbReference type="RefSeq" id="XP_007603605.1">
    <property type="nucleotide sequence ID" value="XM_007603543.1"/>
</dbReference>
<organism evidence="1 2">
    <name type="scientific">Vittaforma corneae (strain ATCC 50505)</name>
    <name type="common">Microsporidian parasite</name>
    <name type="synonym">Nosema corneum</name>
    <dbReference type="NCBI Taxonomy" id="993615"/>
    <lineage>
        <taxon>Eukaryota</taxon>
        <taxon>Fungi</taxon>
        <taxon>Fungi incertae sedis</taxon>
        <taxon>Microsporidia</taxon>
        <taxon>Nosematidae</taxon>
        <taxon>Vittaforma</taxon>
    </lineage>
</organism>
<evidence type="ECO:0000313" key="1">
    <source>
        <dbReference type="EMBL" id="ELA42837.1"/>
    </source>
</evidence>
<dbReference type="AlphaFoldDB" id="L2GR82"/>
<dbReference type="SUPFAM" id="SSF47954">
    <property type="entry name" value="Cyclin-like"/>
    <property type="match status" value="1"/>
</dbReference>
<dbReference type="Proteomes" id="UP000011082">
    <property type="component" value="Unassembled WGS sequence"/>
</dbReference>
<keyword evidence="2" id="KW-1185">Reference proteome</keyword>
<gene>
    <name evidence="1" type="ORF">VICG_00152</name>
</gene>
<reference evidence="2" key="1">
    <citation type="submission" date="2011-05" db="EMBL/GenBank/DDBJ databases">
        <title>The genome sequence of Vittaforma corneae strain ATCC 50505.</title>
        <authorList>
            <consortium name="The Broad Institute Genome Sequencing Platform"/>
            <person name="Cuomo C."/>
            <person name="Didier E."/>
            <person name="Bowers L."/>
            <person name="Young S.K."/>
            <person name="Zeng Q."/>
            <person name="Gargeya S."/>
            <person name="Fitzgerald M."/>
            <person name="Haas B."/>
            <person name="Abouelleil A."/>
            <person name="Alvarado L."/>
            <person name="Arachchi H.M."/>
            <person name="Berlin A."/>
            <person name="Chapman S.B."/>
            <person name="Gearin G."/>
            <person name="Goldberg J."/>
            <person name="Griggs A."/>
            <person name="Gujja S."/>
            <person name="Hansen M."/>
            <person name="Heiman D."/>
            <person name="Howarth C."/>
            <person name="Larimer J."/>
            <person name="Lui A."/>
            <person name="MacDonald P.J.P."/>
            <person name="McCowen C."/>
            <person name="Montmayeur A."/>
            <person name="Murphy C."/>
            <person name="Neiman D."/>
            <person name="Pearson M."/>
            <person name="Priest M."/>
            <person name="Roberts A."/>
            <person name="Saif S."/>
            <person name="Shea T."/>
            <person name="Sisk P."/>
            <person name="Stolte C."/>
            <person name="Sykes S."/>
            <person name="Wortman J."/>
            <person name="Nusbaum C."/>
            <person name="Birren B."/>
        </authorList>
    </citation>
    <scope>NUCLEOTIDE SEQUENCE [LARGE SCALE GENOMIC DNA]</scope>
    <source>
        <strain evidence="2">ATCC 50505</strain>
    </source>
</reference>
<dbReference type="InParanoid" id="L2GR82"/>
<name>L2GR82_VITCO</name>
<dbReference type="VEuPathDB" id="MicrosporidiaDB:VICG_00152"/>
<evidence type="ECO:0008006" key="3">
    <source>
        <dbReference type="Google" id="ProtNLM"/>
    </source>
</evidence>
<dbReference type="EMBL" id="JH370130">
    <property type="protein sequence ID" value="ELA42837.1"/>
    <property type="molecule type" value="Genomic_DNA"/>
</dbReference>
<dbReference type="OrthoDB" id="2195719at2759"/>
<dbReference type="InterPro" id="IPR036915">
    <property type="entry name" value="Cyclin-like_sf"/>
</dbReference>
<dbReference type="HOGENOM" id="CLU_1220504_0_0_1"/>
<dbReference type="GeneID" id="19880870"/>
<sequence>MWLDESIACFNSLQPSICEDDMLAISDICKALHLPQKTLAISNHIFFAAKAESKIEPDDVVLISSVINLACKICETLRPLEKIMHLASKHYSIEIDQSIMELYTTSINKTEIELSVVLDFNFEISEIYTRLERLCKEKQFDSVFSRRCWIMLNDIMQTPLSIYFTIDELLTCTIFTNYVASELKNEKTMDDVEMYEIFSEKYKLTTASFSCIEFMSNKLLELYSTSN</sequence>
<dbReference type="CDD" id="cd00043">
    <property type="entry name" value="CYCLIN_SF"/>
    <property type="match status" value="1"/>
</dbReference>